<protein>
    <recommendedName>
        <fullName evidence="3">DUF4283 domain-containing protein</fullName>
    </recommendedName>
</protein>
<dbReference type="PANTHER" id="PTHR31286">
    <property type="entry name" value="GLYCINE-RICH CELL WALL STRUCTURAL PROTEIN 1.8-LIKE"/>
    <property type="match status" value="1"/>
</dbReference>
<dbReference type="Proteomes" id="UP001179952">
    <property type="component" value="Unassembled WGS sequence"/>
</dbReference>
<sequence length="100" mass="11495">MGGRPIVLRKWSRGMNMEMERLKTIPIWIRLPQLPLHLWGKRMLIKLASAVGNPLYMDSSTANRSRIEYARICVEISASSSLPDFIRLREGIDEDLTGRI</sequence>
<gene>
    <name evidence="1" type="ORF">QJS04_geneDACA020460</name>
</gene>
<evidence type="ECO:0008006" key="3">
    <source>
        <dbReference type="Google" id="ProtNLM"/>
    </source>
</evidence>
<name>A0AAV9ADR6_ACOGR</name>
<accession>A0AAV9ADR6</accession>
<organism evidence="1 2">
    <name type="scientific">Acorus gramineus</name>
    <name type="common">Dwarf sweet flag</name>
    <dbReference type="NCBI Taxonomy" id="55184"/>
    <lineage>
        <taxon>Eukaryota</taxon>
        <taxon>Viridiplantae</taxon>
        <taxon>Streptophyta</taxon>
        <taxon>Embryophyta</taxon>
        <taxon>Tracheophyta</taxon>
        <taxon>Spermatophyta</taxon>
        <taxon>Magnoliopsida</taxon>
        <taxon>Liliopsida</taxon>
        <taxon>Acoraceae</taxon>
        <taxon>Acorus</taxon>
    </lineage>
</organism>
<keyword evidence="2" id="KW-1185">Reference proteome</keyword>
<proteinExistence type="predicted"/>
<reference evidence="1" key="1">
    <citation type="journal article" date="2023" name="Nat. Commun.">
        <title>Diploid and tetraploid genomes of Acorus and the evolution of monocots.</title>
        <authorList>
            <person name="Ma L."/>
            <person name="Liu K.W."/>
            <person name="Li Z."/>
            <person name="Hsiao Y.Y."/>
            <person name="Qi Y."/>
            <person name="Fu T."/>
            <person name="Tang G.D."/>
            <person name="Zhang D."/>
            <person name="Sun W.H."/>
            <person name="Liu D.K."/>
            <person name="Li Y."/>
            <person name="Chen G.Z."/>
            <person name="Liu X.D."/>
            <person name="Liao X.Y."/>
            <person name="Jiang Y.T."/>
            <person name="Yu X."/>
            <person name="Hao Y."/>
            <person name="Huang J."/>
            <person name="Zhao X.W."/>
            <person name="Ke S."/>
            <person name="Chen Y.Y."/>
            <person name="Wu W.L."/>
            <person name="Hsu J.L."/>
            <person name="Lin Y.F."/>
            <person name="Huang M.D."/>
            <person name="Li C.Y."/>
            <person name="Huang L."/>
            <person name="Wang Z.W."/>
            <person name="Zhao X."/>
            <person name="Zhong W.Y."/>
            <person name="Peng D.H."/>
            <person name="Ahmad S."/>
            <person name="Lan S."/>
            <person name="Zhang J.S."/>
            <person name="Tsai W.C."/>
            <person name="Van de Peer Y."/>
            <person name="Liu Z.J."/>
        </authorList>
    </citation>
    <scope>NUCLEOTIDE SEQUENCE</scope>
    <source>
        <strain evidence="1">SCP</strain>
    </source>
</reference>
<dbReference type="EMBL" id="JAUJYN010000010">
    <property type="protein sequence ID" value="KAK1262135.1"/>
    <property type="molecule type" value="Genomic_DNA"/>
</dbReference>
<comment type="caution">
    <text evidence="1">The sequence shown here is derived from an EMBL/GenBank/DDBJ whole genome shotgun (WGS) entry which is preliminary data.</text>
</comment>
<dbReference type="AlphaFoldDB" id="A0AAV9ADR6"/>
<evidence type="ECO:0000313" key="2">
    <source>
        <dbReference type="Proteomes" id="UP001179952"/>
    </source>
</evidence>
<dbReference type="PANTHER" id="PTHR31286:SF180">
    <property type="entry name" value="OS10G0362600 PROTEIN"/>
    <property type="match status" value="1"/>
</dbReference>
<dbReference type="InterPro" id="IPR040256">
    <property type="entry name" value="At4g02000-like"/>
</dbReference>
<reference evidence="1" key="2">
    <citation type="submission" date="2023-06" db="EMBL/GenBank/DDBJ databases">
        <authorList>
            <person name="Ma L."/>
            <person name="Liu K.-W."/>
            <person name="Li Z."/>
            <person name="Hsiao Y.-Y."/>
            <person name="Qi Y."/>
            <person name="Fu T."/>
            <person name="Tang G."/>
            <person name="Zhang D."/>
            <person name="Sun W.-H."/>
            <person name="Liu D.-K."/>
            <person name="Li Y."/>
            <person name="Chen G.-Z."/>
            <person name="Liu X.-D."/>
            <person name="Liao X.-Y."/>
            <person name="Jiang Y.-T."/>
            <person name="Yu X."/>
            <person name="Hao Y."/>
            <person name="Huang J."/>
            <person name="Zhao X.-W."/>
            <person name="Ke S."/>
            <person name="Chen Y.-Y."/>
            <person name="Wu W.-L."/>
            <person name="Hsu J.-L."/>
            <person name="Lin Y.-F."/>
            <person name="Huang M.-D."/>
            <person name="Li C.-Y."/>
            <person name="Huang L."/>
            <person name="Wang Z.-W."/>
            <person name="Zhao X."/>
            <person name="Zhong W.-Y."/>
            <person name="Peng D.-H."/>
            <person name="Ahmad S."/>
            <person name="Lan S."/>
            <person name="Zhang J.-S."/>
            <person name="Tsai W.-C."/>
            <person name="Van De Peer Y."/>
            <person name="Liu Z.-J."/>
        </authorList>
    </citation>
    <scope>NUCLEOTIDE SEQUENCE</scope>
    <source>
        <strain evidence="1">SCP</strain>
        <tissue evidence="1">Leaves</tissue>
    </source>
</reference>
<evidence type="ECO:0000313" key="1">
    <source>
        <dbReference type="EMBL" id="KAK1262135.1"/>
    </source>
</evidence>